<evidence type="ECO:0000313" key="3">
    <source>
        <dbReference type="Proteomes" id="UP000053872"/>
    </source>
</evidence>
<dbReference type="GO" id="GO:0120200">
    <property type="term" value="C:rod photoreceptor outer segment"/>
    <property type="evidence" value="ECO:0007669"/>
    <property type="project" value="TreeGrafter"/>
</dbReference>
<dbReference type="GO" id="GO:0045494">
    <property type="term" value="P:photoreceptor cell maintenance"/>
    <property type="evidence" value="ECO:0007669"/>
    <property type="project" value="TreeGrafter"/>
</dbReference>
<dbReference type="InParanoid" id="A0A2I0MP74"/>
<dbReference type="EMBL" id="AKCR02000005">
    <property type="protein sequence ID" value="PKK31482.1"/>
    <property type="molecule type" value="Genomic_DNA"/>
</dbReference>
<feature type="region of interest" description="Disordered" evidence="1">
    <location>
        <begin position="172"/>
        <end position="226"/>
    </location>
</feature>
<feature type="compositionally biased region" description="Polar residues" evidence="1">
    <location>
        <begin position="214"/>
        <end position="225"/>
    </location>
</feature>
<dbReference type="Pfam" id="PF15244">
    <property type="entry name" value="HSD3"/>
    <property type="match status" value="1"/>
</dbReference>
<protein>
    <submittedName>
        <fullName evidence="2">Spermatogenesis associated 7</fullName>
    </submittedName>
</protein>
<dbReference type="GO" id="GO:0036064">
    <property type="term" value="C:ciliary basal body"/>
    <property type="evidence" value="ECO:0007669"/>
    <property type="project" value="TreeGrafter"/>
</dbReference>
<proteinExistence type="predicted"/>
<dbReference type="KEGG" id="clv:102090537"/>
<sequence>MLMWQLQTLELTVSEHPAVGIPRCGPASPFKGHLSTKSNAFCIDSSRSLTSQYLIRDHMVFHYNKILSAKAAVDCSVPKSRLTSIKLADQQRREKLKKKIARCEEEMSVGKTVPRSSSRESGRLLPSPFGKSFMEAEDKDDLFHRAQRAQYLSRALSPYGEHGLLHSSPIKYTRKGSRNASNTSNSSVSTSSTPRKRSGFSSSGSTDSFVSISQSQRCHGSNSKVHSGDLLDRHAEFFTHSRKPFTPRTLISDAKSSLSEYRYYTPARKKKKNPYKQRVEAQTQTDMISFPSADKAPEIKAVTEQQKITLKAEDRRYTVDEPVRGTAAFPYSFLRETSLYSQPPSARRTIDYEEEELLYLAFIEDVTNEILTLGLFSNRVLEQLFECHIQENKNRLDESKMRHLLDVLKADLGYSGPEQSCVDWEACDSLDLQEFDAMEELEFTSDSRRQRKATRSEEFFETVDLLLKEPNECESPVCGESSKETQSKGDFSEDAAEMTDAGTELHTVVKSEEDPDASPSCEATLNVITCDGDLEANRELDDLEENFAEALQISHDDS</sequence>
<name>A0A2I0MP74_COLLI</name>
<organism evidence="2 3">
    <name type="scientific">Columba livia</name>
    <name type="common">Rock dove</name>
    <dbReference type="NCBI Taxonomy" id="8932"/>
    <lineage>
        <taxon>Eukaryota</taxon>
        <taxon>Metazoa</taxon>
        <taxon>Chordata</taxon>
        <taxon>Craniata</taxon>
        <taxon>Vertebrata</taxon>
        <taxon>Euteleostomi</taxon>
        <taxon>Archelosauria</taxon>
        <taxon>Archosauria</taxon>
        <taxon>Dinosauria</taxon>
        <taxon>Saurischia</taxon>
        <taxon>Theropoda</taxon>
        <taxon>Coelurosauria</taxon>
        <taxon>Aves</taxon>
        <taxon>Neognathae</taxon>
        <taxon>Neoaves</taxon>
        <taxon>Columbimorphae</taxon>
        <taxon>Columbiformes</taxon>
        <taxon>Columbidae</taxon>
        <taxon>Columba</taxon>
    </lineage>
</organism>
<dbReference type="AlphaFoldDB" id="A0A2I0MP74"/>
<dbReference type="GO" id="GO:0120206">
    <property type="term" value="C:photoreceptor distal connecting cilium"/>
    <property type="evidence" value="ECO:0007669"/>
    <property type="project" value="TreeGrafter"/>
</dbReference>
<dbReference type="CTD" id="55812"/>
<gene>
    <name evidence="2" type="primary">SPATA7</name>
    <name evidence="2" type="ORF">A306_00002184</name>
</gene>
<dbReference type="InterPro" id="IPR029357">
    <property type="entry name" value="SPATA7"/>
</dbReference>
<keyword evidence="3" id="KW-1185">Reference proteome</keyword>
<dbReference type="PANTHER" id="PTHR14917">
    <property type="entry name" value="SPERMATOGENESIS-ASSOCIATED PROTEIN 7"/>
    <property type="match status" value="1"/>
</dbReference>
<feature type="compositionally biased region" description="Low complexity" evidence="1">
    <location>
        <begin position="178"/>
        <end position="213"/>
    </location>
</feature>
<dbReference type="OrthoDB" id="6263678at2759"/>
<dbReference type="PANTHER" id="PTHR14917:SF2">
    <property type="entry name" value="SPERMATOGENESIS-ASSOCIATED PROTEIN 7"/>
    <property type="match status" value="1"/>
</dbReference>
<feature type="region of interest" description="Disordered" evidence="1">
    <location>
        <begin position="107"/>
        <end position="130"/>
    </location>
</feature>
<comment type="caution">
    <text evidence="2">The sequence shown here is derived from an EMBL/GenBank/DDBJ whole genome shotgun (WGS) entry which is preliminary data.</text>
</comment>
<accession>A0A2I0MP74</accession>
<dbReference type="Proteomes" id="UP000053872">
    <property type="component" value="Unassembled WGS sequence"/>
</dbReference>
<reference evidence="2 3" key="1">
    <citation type="journal article" date="2013" name="Science">
        <title>Genomic diversity and evolution of the head crest in the rock pigeon.</title>
        <authorList>
            <person name="Shapiro M.D."/>
            <person name="Kronenberg Z."/>
            <person name="Li C."/>
            <person name="Domyan E.T."/>
            <person name="Pan H."/>
            <person name="Campbell M."/>
            <person name="Tan H."/>
            <person name="Huff C.D."/>
            <person name="Hu H."/>
            <person name="Vickrey A.I."/>
            <person name="Nielsen S.C."/>
            <person name="Stringham S.A."/>
            <person name="Hu H."/>
            <person name="Willerslev E."/>
            <person name="Gilbert M.T."/>
            <person name="Yandell M."/>
            <person name="Zhang G."/>
            <person name="Wang J."/>
        </authorList>
    </citation>
    <scope>NUCLEOTIDE SEQUENCE [LARGE SCALE GENOMIC DNA]</scope>
    <source>
        <tissue evidence="2">Blood</tissue>
    </source>
</reference>
<evidence type="ECO:0000256" key="1">
    <source>
        <dbReference type="SAM" id="MobiDB-lite"/>
    </source>
</evidence>
<dbReference type="GeneID" id="102090537"/>
<dbReference type="GO" id="GO:0000226">
    <property type="term" value="P:microtubule cytoskeleton organization"/>
    <property type="evidence" value="ECO:0007669"/>
    <property type="project" value="TreeGrafter"/>
</dbReference>
<evidence type="ECO:0000313" key="2">
    <source>
        <dbReference type="EMBL" id="PKK31482.1"/>
    </source>
</evidence>
<dbReference type="GO" id="GO:0005930">
    <property type="term" value="C:axoneme"/>
    <property type="evidence" value="ECO:0007669"/>
    <property type="project" value="TreeGrafter"/>
</dbReference>